<dbReference type="Pfam" id="PF07967">
    <property type="entry name" value="zf-C3HC"/>
    <property type="match status" value="1"/>
</dbReference>
<dbReference type="AlphaFoldDB" id="A0A3M7HE08"/>
<evidence type="ECO:0000256" key="6">
    <source>
        <dbReference type="SAM" id="MobiDB-lite"/>
    </source>
</evidence>
<feature type="region of interest" description="Disordered" evidence="6">
    <location>
        <begin position="386"/>
        <end position="468"/>
    </location>
</feature>
<evidence type="ECO:0000256" key="3">
    <source>
        <dbReference type="ARBA" id="ARBA00022771"/>
    </source>
</evidence>
<feature type="signal peptide" evidence="7">
    <location>
        <begin position="1"/>
        <end position="18"/>
    </location>
</feature>
<protein>
    <recommendedName>
        <fullName evidence="12">C3HC-type domain-containing protein</fullName>
    </recommendedName>
</protein>
<dbReference type="GO" id="GO:0008270">
    <property type="term" value="F:zinc ion binding"/>
    <property type="evidence" value="ECO:0007669"/>
    <property type="project" value="UniProtKB-KW"/>
</dbReference>
<comment type="caution">
    <text evidence="10">The sequence shown here is derived from an EMBL/GenBank/DDBJ whole genome shotgun (WGS) entry which is preliminary data.</text>
</comment>
<dbReference type="InterPro" id="IPR012935">
    <property type="entry name" value="NuBaID_N"/>
</dbReference>
<keyword evidence="2" id="KW-0479">Metal-binding</keyword>
<reference evidence="10 11" key="1">
    <citation type="journal article" date="2018" name="BMC Genomics">
        <title>Genomic evidence for intraspecific hybridization in a clonal and extremely halotolerant yeast.</title>
        <authorList>
            <person name="Gostincar C."/>
            <person name="Stajich J.E."/>
            <person name="Zupancic J."/>
            <person name="Zalar P."/>
            <person name="Gunde-Cimerman N."/>
        </authorList>
    </citation>
    <scope>NUCLEOTIDE SEQUENCE [LARGE SCALE GENOMIC DNA]</scope>
    <source>
        <strain evidence="10 11">EXF-171</strain>
    </source>
</reference>
<evidence type="ECO:0000256" key="2">
    <source>
        <dbReference type="ARBA" id="ARBA00022723"/>
    </source>
</evidence>
<sequence length="468" mass="52042">MFTLLCCTVVYRVSMAEAIATKKRNFYKSLDAFNNPNASSTSVATEPAAKRPKRNLSAASVASRHTTATPNNPATPGKPNQSPKPPPAFSPWSQDTFLARLRTFSRVSLWHPKPQSISEVKWAKRGWSCVDVNIVACKGCCGKRVVVSLDFAKAEGVNRGEGVKSDDDDDAQGDTEQDDDELESALALKYQALIVEGHSESCPWRRTSCPDDIYRLQVIRAASWQPELRRRYQSLHQISDAIRNVTLRGLPQDKQSLIPTDQLLADLPADVLGPPGEEQPAPEDSLKALEIAMHGWTGSEDSGNELLHCDACFQRIGLWMYQPGYKPARSSSDDDDQTATVVNLVELHREHCPWRNPDIQSALGTLKGLNACQVLQTCVSAFVKDERRREERQRRGVHQPDTIEDEEGHESAPPSPAPSRDEIEKQDKERESRLKRLKGLFTIKRKSTVVAPPKPKPSLVGRRPATRG</sequence>
<feature type="chain" id="PRO_5018039389" description="C3HC-type domain-containing protein" evidence="7">
    <location>
        <begin position="19"/>
        <end position="468"/>
    </location>
</feature>
<dbReference type="EMBL" id="QWIQ01000058">
    <property type="protein sequence ID" value="RMZ11583.1"/>
    <property type="molecule type" value="Genomic_DNA"/>
</dbReference>
<evidence type="ECO:0008006" key="12">
    <source>
        <dbReference type="Google" id="ProtNLM"/>
    </source>
</evidence>
<feature type="region of interest" description="Disordered" evidence="6">
    <location>
        <begin position="158"/>
        <end position="180"/>
    </location>
</feature>
<evidence type="ECO:0000313" key="11">
    <source>
        <dbReference type="Proteomes" id="UP000281468"/>
    </source>
</evidence>
<feature type="compositionally biased region" description="Low complexity" evidence="6">
    <location>
        <begin position="66"/>
        <end position="81"/>
    </location>
</feature>
<dbReference type="PANTHER" id="PTHR15835">
    <property type="entry name" value="NUCLEAR-INTERACTING PARTNER OF ALK"/>
    <property type="match status" value="1"/>
</dbReference>
<evidence type="ECO:0000256" key="5">
    <source>
        <dbReference type="ARBA" id="ARBA00023242"/>
    </source>
</evidence>
<dbReference type="VEuPathDB" id="FungiDB:BTJ68_13587"/>
<evidence type="ECO:0000256" key="1">
    <source>
        <dbReference type="ARBA" id="ARBA00004123"/>
    </source>
</evidence>
<feature type="compositionally biased region" description="Basic and acidic residues" evidence="6">
    <location>
        <begin position="419"/>
        <end position="434"/>
    </location>
</feature>
<evidence type="ECO:0000259" key="8">
    <source>
        <dbReference type="Pfam" id="PF07967"/>
    </source>
</evidence>
<feature type="compositionally biased region" description="Basic residues" evidence="6">
    <location>
        <begin position="435"/>
        <end position="447"/>
    </location>
</feature>
<feature type="region of interest" description="Disordered" evidence="6">
    <location>
        <begin position="38"/>
        <end position="92"/>
    </location>
</feature>
<evidence type="ECO:0000256" key="4">
    <source>
        <dbReference type="ARBA" id="ARBA00022833"/>
    </source>
</evidence>
<keyword evidence="7" id="KW-0732">Signal</keyword>
<keyword evidence="5" id="KW-0539">Nucleus</keyword>
<organism evidence="10 11">
    <name type="scientific">Hortaea werneckii</name>
    <name type="common">Black yeast</name>
    <name type="synonym">Cladosporium werneckii</name>
    <dbReference type="NCBI Taxonomy" id="91943"/>
    <lineage>
        <taxon>Eukaryota</taxon>
        <taxon>Fungi</taxon>
        <taxon>Dikarya</taxon>
        <taxon>Ascomycota</taxon>
        <taxon>Pezizomycotina</taxon>
        <taxon>Dothideomycetes</taxon>
        <taxon>Dothideomycetidae</taxon>
        <taxon>Mycosphaerellales</taxon>
        <taxon>Teratosphaeriaceae</taxon>
        <taxon>Hortaea</taxon>
    </lineage>
</organism>
<proteinExistence type="predicted"/>
<dbReference type="PANTHER" id="PTHR15835:SF6">
    <property type="entry name" value="ZINC FINGER C3HC-TYPE PROTEIN 1"/>
    <property type="match status" value="1"/>
</dbReference>
<feature type="domain" description="NuBaID C-terminal" evidence="9">
    <location>
        <begin position="288"/>
        <end position="365"/>
    </location>
</feature>
<dbReference type="GO" id="GO:0005634">
    <property type="term" value="C:nucleus"/>
    <property type="evidence" value="ECO:0007669"/>
    <property type="project" value="UniProtKB-SubCell"/>
</dbReference>
<evidence type="ECO:0000259" key="9">
    <source>
        <dbReference type="Pfam" id="PF08600"/>
    </source>
</evidence>
<evidence type="ECO:0000256" key="7">
    <source>
        <dbReference type="SAM" id="SignalP"/>
    </source>
</evidence>
<dbReference type="InterPro" id="IPR013909">
    <property type="entry name" value="NuBaID_C"/>
</dbReference>
<dbReference type="Proteomes" id="UP000281468">
    <property type="component" value="Unassembled WGS sequence"/>
</dbReference>
<gene>
    <name evidence="10" type="ORF">D0862_02911</name>
</gene>
<dbReference type="Pfam" id="PF08600">
    <property type="entry name" value="NuBaID_C"/>
    <property type="match status" value="1"/>
</dbReference>
<accession>A0A3M7HE08</accession>
<keyword evidence="3" id="KW-0863">Zinc-finger</keyword>
<name>A0A3M7HE08_HORWE</name>
<evidence type="ECO:0000313" key="10">
    <source>
        <dbReference type="EMBL" id="RMZ11583.1"/>
    </source>
</evidence>
<feature type="domain" description="C3HC-type" evidence="8">
    <location>
        <begin position="91"/>
        <end position="242"/>
    </location>
</feature>
<keyword evidence="4" id="KW-0862">Zinc</keyword>
<comment type="subcellular location">
    <subcellularLocation>
        <location evidence="1">Nucleus</location>
    </subcellularLocation>
</comment>
<feature type="compositionally biased region" description="Acidic residues" evidence="6">
    <location>
        <begin position="166"/>
        <end position="180"/>
    </location>
</feature>